<gene>
    <name evidence="6" type="ORF">TRIUR3_20329</name>
</gene>
<dbReference type="InterPro" id="IPR000118">
    <property type="entry name" value="Granulin"/>
</dbReference>
<dbReference type="EMBL" id="KD019586">
    <property type="protein sequence ID" value="EMS67389.1"/>
    <property type="molecule type" value="Genomic_DNA"/>
</dbReference>
<evidence type="ECO:0000259" key="4">
    <source>
        <dbReference type="SMART" id="SM00277"/>
    </source>
</evidence>
<dbReference type="InterPro" id="IPR038765">
    <property type="entry name" value="Papain-like_cys_pep_sf"/>
</dbReference>
<evidence type="ECO:0000256" key="1">
    <source>
        <dbReference type="ARBA" id="ARBA00010617"/>
    </source>
</evidence>
<dbReference type="PANTHER" id="PTHR47950">
    <property type="entry name" value="CYTOCHROME P450, FAMILY 76, SUBFAMILY C, POLYPEPTIDE 5-RELATED"/>
    <property type="match status" value="1"/>
</dbReference>
<dbReference type="InterPro" id="IPR039417">
    <property type="entry name" value="Peptidase_C1A_papain-like"/>
</dbReference>
<dbReference type="CDD" id="cd02248">
    <property type="entry name" value="Peptidase_C1A"/>
    <property type="match status" value="1"/>
</dbReference>
<evidence type="ECO:0000256" key="3">
    <source>
        <dbReference type="ARBA" id="ARBA00023157"/>
    </source>
</evidence>
<keyword evidence="6" id="KW-0378">Hydrolase</keyword>
<evidence type="ECO:0000259" key="5">
    <source>
        <dbReference type="SMART" id="SM00645"/>
    </source>
</evidence>
<dbReference type="GO" id="GO:0008234">
    <property type="term" value="F:cysteine-type peptidase activity"/>
    <property type="evidence" value="ECO:0007669"/>
    <property type="project" value="InterPro"/>
</dbReference>
<dbReference type="GO" id="GO:0020037">
    <property type="term" value="F:heme binding"/>
    <property type="evidence" value="ECO:0007669"/>
    <property type="project" value="InterPro"/>
</dbReference>
<dbReference type="GO" id="GO:0005506">
    <property type="term" value="F:iron ion binding"/>
    <property type="evidence" value="ECO:0007669"/>
    <property type="project" value="InterPro"/>
</dbReference>
<dbReference type="Gene3D" id="1.10.630.10">
    <property type="entry name" value="Cytochrome P450"/>
    <property type="match status" value="1"/>
</dbReference>
<dbReference type="SMART" id="SM00645">
    <property type="entry name" value="Pept_C1"/>
    <property type="match status" value="1"/>
</dbReference>
<dbReference type="SUPFAM" id="SSF54001">
    <property type="entry name" value="Cysteine proteinases"/>
    <property type="match status" value="1"/>
</dbReference>
<dbReference type="Pfam" id="PF00396">
    <property type="entry name" value="Granulin"/>
    <property type="match status" value="1"/>
</dbReference>
<proteinExistence type="inferred from homology"/>
<accession>M8B1H3</accession>
<dbReference type="Gene3D" id="3.90.70.10">
    <property type="entry name" value="Cysteine proteinases"/>
    <property type="match status" value="1"/>
</dbReference>
<keyword evidence="3" id="KW-1015">Disulfide bond</keyword>
<dbReference type="InterPro" id="IPR000169">
    <property type="entry name" value="Pept_cys_AS"/>
</dbReference>
<protein>
    <submittedName>
        <fullName evidence="6">Cysteine protease 1</fullName>
    </submittedName>
</protein>
<dbReference type="GO" id="GO:0006508">
    <property type="term" value="P:proteolysis"/>
    <property type="evidence" value="ECO:0007669"/>
    <property type="project" value="UniProtKB-KW"/>
</dbReference>
<organism evidence="6">
    <name type="scientific">Triticum urartu</name>
    <name type="common">Red wild einkorn</name>
    <name type="synonym">Crithodium urartu</name>
    <dbReference type="NCBI Taxonomy" id="4572"/>
    <lineage>
        <taxon>Eukaryota</taxon>
        <taxon>Viridiplantae</taxon>
        <taxon>Streptophyta</taxon>
        <taxon>Embryophyta</taxon>
        <taxon>Tracheophyta</taxon>
        <taxon>Spermatophyta</taxon>
        <taxon>Magnoliopsida</taxon>
        <taxon>Liliopsida</taxon>
        <taxon>Poales</taxon>
        <taxon>Poaceae</taxon>
        <taxon>BOP clade</taxon>
        <taxon>Pooideae</taxon>
        <taxon>Triticodae</taxon>
        <taxon>Triticeae</taxon>
        <taxon>Triticinae</taxon>
        <taxon>Triticum</taxon>
    </lineage>
</organism>
<comment type="similarity">
    <text evidence="1">Belongs to the cytochrome P450 family.</text>
</comment>
<keyword evidence="2" id="KW-0732">Signal</keyword>
<name>M8B1H3_TRIUA</name>
<evidence type="ECO:0000313" key="6">
    <source>
        <dbReference type="EMBL" id="EMS67389.1"/>
    </source>
</evidence>
<reference evidence="6" key="1">
    <citation type="journal article" date="2013" name="Nature">
        <title>Draft genome of the wheat A-genome progenitor Triticum urartu.</title>
        <authorList>
            <person name="Ling H.Q."/>
            <person name="Zhao S."/>
            <person name="Liu D."/>
            <person name="Wang J."/>
            <person name="Sun H."/>
            <person name="Zhang C."/>
            <person name="Fan H."/>
            <person name="Li D."/>
            <person name="Dong L."/>
            <person name="Tao Y."/>
            <person name="Gao C."/>
            <person name="Wu H."/>
            <person name="Li Y."/>
            <person name="Cui Y."/>
            <person name="Guo X."/>
            <person name="Zheng S."/>
            <person name="Wang B."/>
            <person name="Yu K."/>
            <person name="Liang Q."/>
            <person name="Yang W."/>
            <person name="Lou X."/>
            <person name="Chen J."/>
            <person name="Feng M."/>
            <person name="Jian J."/>
            <person name="Zhang X."/>
            <person name="Luo G."/>
            <person name="Jiang Y."/>
            <person name="Liu J."/>
            <person name="Wang Z."/>
            <person name="Sha Y."/>
            <person name="Zhang B."/>
            <person name="Wu H."/>
            <person name="Tang D."/>
            <person name="Shen Q."/>
            <person name="Xue P."/>
            <person name="Zou S."/>
            <person name="Wang X."/>
            <person name="Liu X."/>
            <person name="Wang F."/>
            <person name="Yang Y."/>
            <person name="An X."/>
            <person name="Dong Z."/>
            <person name="Zhang K."/>
            <person name="Zhang X."/>
            <person name="Luo M.C."/>
            <person name="Dvorak J."/>
            <person name="Tong Y."/>
            <person name="Wang J."/>
            <person name="Yang H."/>
            <person name="Li Z."/>
            <person name="Wang D."/>
            <person name="Zhang A."/>
            <person name="Wang J."/>
        </authorList>
    </citation>
    <scope>NUCLEOTIDE SEQUENCE</scope>
</reference>
<feature type="domain" description="Granulins" evidence="4">
    <location>
        <begin position="378"/>
        <end position="433"/>
    </location>
</feature>
<dbReference type="SMART" id="SM00277">
    <property type="entry name" value="GRAN"/>
    <property type="match status" value="1"/>
</dbReference>
<dbReference type="AlphaFoldDB" id="M8B1H3"/>
<dbReference type="InterPro" id="IPR000668">
    <property type="entry name" value="Peptidase_C1A_C"/>
</dbReference>
<dbReference type="Pfam" id="PF00112">
    <property type="entry name" value="Peptidase_C1"/>
    <property type="match status" value="1"/>
</dbReference>
<dbReference type="GO" id="GO:0004497">
    <property type="term" value="F:monooxygenase activity"/>
    <property type="evidence" value="ECO:0007669"/>
    <property type="project" value="InterPro"/>
</dbReference>
<dbReference type="PROSITE" id="PS00139">
    <property type="entry name" value="THIOL_PROTEASE_CYS"/>
    <property type="match status" value="1"/>
</dbReference>
<dbReference type="PANTHER" id="PTHR47950:SF48">
    <property type="entry name" value="CYTOCHROME P450 FAMILY PROTEIN, EXPRESSED"/>
    <property type="match status" value="1"/>
</dbReference>
<dbReference type="eggNOG" id="KOG0156">
    <property type="taxonomic scope" value="Eukaryota"/>
</dbReference>
<dbReference type="GO" id="GO:0016705">
    <property type="term" value="F:oxidoreductase activity, acting on paired donors, with incorporation or reduction of molecular oxygen"/>
    <property type="evidence" value="ECO:0007669"/>
    <property type="project" value="InterPro"/>
</dbReference>
<dbReference type="InterPro" id="IPR001128">
    <property type="entry name" value="Cyt_P450"/>
</dbReference>
<keyword evidence="6" id="KW-0645">Protease</keyword>
<dbReference type="SUPFAM" id="SSF48264">
    <property type="entry name" value="Cytochrome P450"/>
    <property type="match status" value="1"/>
</dbReference>
<sequence length="468" mass="51451">MAREFLQRHDSVLATRSVPDATGKHAVGSVAWLPPVPRWRALRKMMATELFAPHRLDALHHLRSDKVGELTDHVARLAREGTAVNIGRVAFTTSLRGTAVFTTSLNLISRTIFSIDLNSLDDHGRSEDFQEVITAMMEGTVFSIDLTRLDDHGRSEEFQEVITAIMEGLGTPNMSDFFPVLAPADLQGMRRRLARLFARLHAVFDAEVDQRLRGRDAGQPRKNDYLDVLLDVAARDEGKDLLDPETLRSHFTTSDIAILQHFQTFHHSSRKIALQHRYHAEDVLPQSVDWREKGAVAPVKNQGRCGSCWAFSTVAAVEGVNKIVTGDLVKLSEQELVDCSRNGQNSGCNGGIMDDAFDFIVRNGGIDTEEDYPYTAKEGNSCPAGSTCCCTYGVRNVCLAWGCCPAEGATCCRDRGTCCPSDYPVCNAGSRTCAKSKGSPYTVDALPRTPAKRQRTAGSDLVDSIFSI</sequence>
<dbReference type="Pfam" id="PF00067">
    <property type="entry name" value="p450"/>
    <property type="match status" value="1"/>
</dbReference>
<dbReference type="STRING" id="4572.M8B1H3"/>
<dbReference type="InterPro" id="IPR036396">
    <property type="entry name" value="Cyt_P450_sf"/>
</dbReference>
<dbReference type="eggNOG" id="KOG4296">
    <property type="taxonomic scope" value="Eukaryota"/>
</dbReference>
<evidence type="ECO:0000256" key="2">
    <source>
        <dbReference type="ARBA" id="ARBA00022729"/>
    </source>
</evidence>
<dbReference type="eggNOG" id="KOG1543">
    <property type="taxonomic scope" value="Eukaryota"/>
</dbReference>
<feature type="domain" description="Peptidase C1A papain C-terminal" evidence="5">
    <location>
        <begin position="284"/>
        <end position="425"/>
    </location>
</feature>